<protein>
    <submittedName>
        <fullName evidence="3">Pentatricopeptide repeat-containing protein</fullName>
    </submittedName>
</protein>
<feature type="repeat" description="PPR" evidence="2">
    <location>
        <begin position="217"/>
        <end position="252"/>
    </location>
</feature>
<evidence type="ECO:0000313" key="4">
    <source>
        <dbReference type="Proteomes" id="UP001237642"/>
    </source>
</evidence>
<proteinExistence type="predicted"/>
<evidence type="ECO:0000256" key="2">
    <source>
        <dbReference type="PROSITE-ProRule" id="PRU00708"/>
    </source>
</evidence>
<dbReference type="Proteomes" id="UP001237642">
    <property type="component" value="Unassembled WGS sequence"/>
</dbReference>
<keyword evidence="4" id="KW-1185">Reference proteome</keyword>
<dbReference type="PROSITE" id="PS51375">
    <property type="entry name" value="PPR"/>
    <property type="match status" value="5"/>
</dbReference>
<comment type="caution">
    <text evidence="3">The sequence shown here is derived from an EMBL/GenBank/DDBJ whole genome shotgun (WGS) entry which is preliminary data.</text>
</comment>
<keyword evidence="1" id="KW-0677">Repeat</keyword>
<accession>A0AAD8MCJ1</accession>
<dbReference type="PANTHER" id="PTHR47926:SF417">
    <property type="entry name" value="PENTACOTRIPEPTIDE-REPEAT REGION OF PRORP DOMAIN-CONTAINING PROTEIN"/>
    <property type="match status" value="1"/>
</dbReference>
<dbReference type="GO" id="GO:0009451">
    <property type="term" value="P:RNA modification"/>
    <property type="evidence" value="ECO:0007669"/>
    <property type="project" value="InterPro"/>
</dbReference>
<dbReference type="InterPro" id="IPR002885">
    <property type="entry name" value="PPR_rpt"/>
</dbReference>
<feature type="repeat" description="PPR" evidence="2">
    <location>
        <begin position="116"/>
        <end position="150"/>
    </location>
</feature>
<dbReference type="Gene3D" id="1.25.40.10">
    <property type="entry name" value="Tetratricopeptide repeat domain"/>
    <property type="match status" value="4"/>
</dbReference>
<dbReference type="Pfam" id="PF13041">
    <property type="entry name" value="PPR_2"/>
    <property type="match status" value="3"/>
</dbReference>
<dbReference type="InterPro" id="IPR046960">
    <property type="entry name" value="PPR_At4g14850-like_plant"/>
</dbReference>
<dbReference type="FunFam" id="1.25.40.10:FF:000090">
    <property type="entry name" value="Pentatricopeptide repeat-containing protein, chloroplastic"/>
    <property type="match status" value="1"/>
</dbReference>
<dbReference type="AlphaFoldDB" id="A0AAD8MCJ1"/>
<dbReference type="FunFam" id="1.25.40.10:FF:000344">
    <property type="entry name" value="Pentatricopeptide repeat-containing protein"/>
    <property type="match status" value="1"/>
</dbReference>
<gene>
    <name evidence="3" type="ORF">POM88_042839</name>
</gene>
<feature type="repeat" description="PPR" evidence="2">
    <location>
        <begin position="320"/>
        <end position="354"/>
    </location>
</feature>
<feature type="repeat" description="PPR" evidence="2">
    <location>
        <begin position="289"/>
        <end position="319"/>
    </location>
</feature>
<reference evidence="3" key="2">
    <citation type="submission" date="2023-05" db="EMBL/GenBank/DDBJ databases">
        <authorList>
            <person name="Schelkunov M.I."/>
        </authorList>
    </citation>
    <scope>NUCLEOTIDE SEQUENCE</scope>
    <source>
        <strain evidence="3">Hsosn_3</strain>
        <tissue evidence="3">Leaf</tissue>
    </source>
</reference>
<dbReference type="EMBL" id="JAUIZM010000009">
    <property type="protein sequence ID" value="KAK1367278.1"/>
    <property type="molecule type" value="Genomic_DNA"/>
</dbReference>
<sequence length="599" mass="66620">MSSARKVFDEMSERSVVSWTALVSGYCQNGDSDEALKVFGEMHRMGVKANQFTYGSALRACTSIVCLDGGKQIQGCIEKSRFVENVFVQSALVDFHSKCGKMEDACHVFDVMVERDVVSWNAMIGGYVVQGFKNDAFLMFRSMLREGMTPDSFSLGSVLKAFGGDNDLLMVMKIHGIVMKLGFQSFNILTGSLIDAYVKCGSVRSANNIYKSMLRVDTVSCTALITGYAREGHNCIGAVDLFNELRRMSLAIDNIILCSMLNICANLASLILGRQIHAIAIKKYQSSHDMAMSNALIDMYSKSGEMNDANQVFYEMDKKNVISWTSLIAGYGKHGDADTSLKLYKKMEHNGLMPNDITFLSLLFACSHNGLTNEGWECFNNMVSRYNILPRAEHYSCMVDLFARGGQLEEAYDLICKMQIKPNASLWGSILGACSIYGDTTLGEVAAKHLFNLEPTNSANYVVLASTYAAAGLWAIFSPQEKVQHFSLQAKLANLEGKKRSKVYRHARLCRMVQKLVDNVKHTDQRDSVYFLFVTELNFYACIPDSSFAPTFCFCLLEMRCDTFQVDLNLCEKLNVSLGLSGISSRCRTRAISSIAVTR</sequence>
<reference evidence="3" key="1">
    <citation type="submission" date="2023-02" db="EMBL/GenBank/DDBJ databases">
        <title>Genome of toxic invasive species Heracleum sosnowskyi carries increased number of genes despite the absence of recent whole-genome duplications.</title>
        <authorList>
            <person name="Schelkunov M."/>
            <person name="Shtratnikova V."/>
            <person name="Makarenko M."/>
            <person name="Klepikova A."/>
            <person name="Omelchenko D."/>
            <person name="Novikova G."/>
            <person name="Obukhova E."/>
            <person name="Bogdanov V."/>
            <person name="Penin A."/>
            <person name="Logacheva M."/>
        </authorList>
    </citation>
    <scope>NUCLEOTIDE SEQUENCE</scope>
    <source>
        <strain evidence="3">Hsosn_3</strain>
        <tissue evidence="3">Leaf</tissue>
    </source>
</reference>
<feature type="repeat" description="PPR" evidence="2">
    <location>
        <begin position="15"/>
        <end position="49"/>
    </location>
</feature>
<dbReference type="PANTHER" id="PTHR47926">
    <property type="entry name" value="PENTATRICOPEPTIDE REPEAT-CONTAINING PROTEIN"/>
    <property type="match status" value="1"/>
</dbReference>
<dbReference type="InterPro" id="IPR011990">
    <property type="entry name" value="TPR-like_helical_dom_sf"/>
</dbReference>
<dbReference type="NCBIfam" id="TIGR00756">
    <property type="entry name" value="PPR"/>
    <property type="match status" value="6"/>
</dbReference>
<name>A0AAD8MCJ1_9APIA</name>
<dbReference type="GO" id="GO:0003723">
    <property type="term" value="F:RNA binding"/>
    <property type="evidence" value="ECO:0007669"/>
    <property type="project" value="InterPro"/>
</dbReference>
<dbReference type="Pfam" id="PF01535">
    <property type="entry name" value="PPR"/>
    <property type="match status" value="3"/>
</dbReference>
<evidence type="ECO:0000313" key="3">
    <source>
        <dbReference type="EMBL" id="KAK1367278.1"/>
    </source>
</evidence>
<evidence type="ECO:0000256" key="1">
    <source>
        <dbReference type="ARBA" id="ARBA00022737"/>
    </source>
</evidence>
<organism evidence="3 4">
    <name type="scientific">Heracleum sosnowskyi</name>
    <dbReference type="NCBI Taxonomy" id="360622"/>
    <lineage>
        <taxon>Eukaryota</taxon>
        <taxon>Viridiplantae</taxon>
        <taxon>Streptophyta</taxon>
        <taxon>Embryophyta</taxon>
        <taxon>Tracheophyta</taxon>
        <taxon>Spermatophyta</taxon>
        <taxon>Magnoliopsida</taxon>
        <taxon>eudicotyledons</taxon>
        <taxon>Gunneridae</taxon>
        <taxon>Pentapetalae</taxon>
        <taxon>asterids</taxon>
        <taxon>campanulids</taxon>
        <taxon>Apiales</taxon>
        <taxon>Apiaceae</taxon>
        <taxon>Apioideae</taxon>
        <taxon>apioid superclade</taxon>
        <taxon>Tordylieae</taxon>
        <taxon>Tordyliinae</taxon>
        <taxon>Heracleum</taxon>
    </lineage>
</organism>